<organism evidence="2 3">
    <name type="scientific">Chenopodium quinoa</name>
    <name type="common">Quinoa</name>
    <dbReference type="NCBI Taxonomy" id="63459"/>
    <lineage>
        <taxon>Eukaryota</taxon>
        <taxon>Viridiplantae</taxon>
        <taxon>Streptophyta</taxon>
        <taxon>Embryophyta</taxon>
        <taxon>Tracheophyta</taxon>
        <taxon>Spermatophyta</taxon>
        <taxon>Magnoliopsida</taxon>
        <taxon>eudicotyledons</taxon>
        <taxon>Gunneridae</taxon>
        <taxon>Pentapetalae</taxon>
        <taxon>Caryophyllales</taxon>
        <taxon>Chenopodiaceae</taxon>
        <taxon>Chenopodioideae</taxon>
        <taxon>Atripliceae</taxon>
        <taxon>Chenopodium</taxon>
    </lineage>
</organism>
<dbReference type="PANTHER" id="PTHR47123">
    <property type="entry name" value="F-BOX PROTEIN SKIP23"/>
    <property type="match status" value="1"/>
</dbReference>
<accession>A0A803L8A8</accession>
<reference evidence="2" key="2">
    <citation type="submission" date="2021-03" db="UniProtKB">
        <authorList>
            <consortium name="EnsemblPlants"/>
        </authorList>
    </citation>
    <scope>IDENTIFICATION</scope>
</reference>
<evidence type="ECO:0000313" key="3">
    <source>
        <dbReference type="Proteomes" id="UP000596660"/>
    </source>
</evidence>
<feature type="domain" description="F-box" evidence="1">
    <location>
        <begin position="22"/>
        <end position="57"/>
    </location>
</feature>
<dbReference type="Proteomes" id="UP000596660">
    <property type="component" value="Unplaced"/>
</dbReference>
<dbReference type="PANTHER" id="PTHR47123:SF6">
    <property type="entry name" value="F-BOX PROTEIN SKIP23-LIKE ISOFORM X1"/>
    <property type="match status" value="1"/>
</dbReference>
<dbReference type="Gramene" id="AUR62008097-RA">
    <property type="protein sequence ID" value="AUR62008097-RA:cds"/>
    <property type="gene ID" value="AUR62008097"/>
</dbReference>
<dbReference type="Gene3D" id="1.20.1280.50">
    <property type="match status" value="1"/>
</dbReference>
<dbReference type="EnsemblPlants" id="AUR62008097-RA">
    <property type="protein sequence ID" value="AUR62008097-RA:cds"/>
    <property type="gene ID" value="AUR62008097"/>
</dbReference>
<proteinExistence type="predicted"/>
<evidence type="ECO:0000259" key="1">
    <source>
        <dbReference type="Pfam" id="PF12937"/>
    </source>
</evidence>
<dbReference type="Pfam" id="PF12937">
    <property type="entry name" value="F-box-like"/>
    <property type="match status" value="1"/>
</dbReference>
<evidence type="ECO:0000313" key="2">
    <source>
        <dbReference type="EnsemblPlants" id="AUR62008097-RA:cds"/>
    </source>
</evidence>
<protein>
    <recommendedName>
        <fullName evidence="1">F-box domain-containing protein</fullName>
    </recommendedName>
</protein>
<keyword evidence="3" id="KW-1185">Reference proteome</keyword>
<sequence length="249" mass="28656">MNSTNPKPPLNHPMNRSQQISWSELPPDLLLPIAKCLATQPDIFSFRRVCKLWRASAPLSLLASKNILSPLFPHRFTIKPDTVYAPKHYIVCMNCVILLRSNVNPKLPPFMMIVDEYRSGKLYVRRPFCARVPKCYPSFGNVNLIDFPPSLDLSRFRVSKLARFPTLSYLSDGPDGSRIIQFKLYRQKPYDYPKPKVVLFVDPNCENRATINDHTLVEVSQSGDLIVTRFNGESHNNFTYTPRKREESL</sequence>
<dbReference type="AlphaFoldDB" id="A0A803L8A8"/>
<dbReference type="SUPFAM" id="SSF81383">
    <property type="entry name" value="F-box domain"/>
    <property type="match status" value="1"/>
</dbReference>
<dbReference type="InterPro" id="IPR001810">
    <property type="entry name" value="F-box_dom"/>
</dbReference>
<dbReference type="InterPro" id="IPR051304">
    <property type="entry name" value="SCF_F-box_domain"/>
</dbReference>
<name>A0A803L8A8_CHEQI</name>
<dbReference type="InterPro" id="IPR036047">
    <property type="entry name" value="F-box-like_dom_sf"/>
</dbReference>
<reference evidence="2" key="1">
    <citation type="journal article" date="2017" name="Nature">
        <title>The genome of Chenopodium quinoa.</title>
        <authorList>
            <person name="Jarvis D.E."/>
            <person name="Ho Y.S."/>
            <person name="Lightfoot D.J."/>
            <person name="Schmoeckel S.M."/>
            <person name="Li B."/>
            <person name="Borm T.J.A."/>
            <person name="Ohyanagi H."/>
            <person name="Mineta K."/>
            <person name="Michell C.T."/>
            <person name="Saber N."/>
            <person name="Kharbatia N.M."/>
            <person name="Rupper R.R."/>
            <person name="Sharp A.R."/>
            <person name="Dally N."/>
            <person name="Boughton B.A."/>
            <person name="Woo Y.H."/>
            <person name="Gao G."/>
            <person name="Schijlen E.G.W.M."/>
            <person name="Guo X."/>
            <person name="Momin A.A."/>
            <person name="Negrao S."/>
            <person name="Al-Babili S."/>
            <person name="Gehring C."/>
            <person name="Roessner U."/>
            <person name="Jung C."/>
            <person name="Murphy K."/>
            <person name="Arold S.T."/>
            <person name="Gojobori T."/>
            <person name="van der Linden C.G."/>
            <person name="van Loo E.N."/>
            <person name="Jellen E.N."/>
            <person name="Maughan P.J."/>
            <person name="Tester M."/>
        </authorList>
    </citation>
    <scope>NUCLEOTIDE SEQUENCE [LARGE SCALE GENOMIC DNA]</scope>
    <source>
        <strain evidence="2">cv. PI 614886</strain>
    </source>
</reference>